<dbReference type="GeneID" id="103508541"/>
<dbReference type="AlphaFoldDB" id="A0A1S4EAY0"/>
<reference evidence="2" key="1">
    <citation type="submission" date="2025-08" db="UniProtKB">
        <authorList>
            <consortium name="RefSeq"/>
        </authorList>
    </citation>
    <scope>IDENTIFICATION</scope>
</reference>
<proteinExistence type="predicted"/>
<organism evidence="1 2">
    <name type="scientific">Diaphorina citri</name>
    <name type="common">Asian citrus psyllid</name>
    <dbReference type="NCBI Taxonomy" id="121845"/>
    <lineage>
        <taxon>Eukaryota</taxon>
        <taxon>Metazoa</taxon>
        <taxon>Ecdysozoa</taxon>
        <taxon>Arthropoda</taxon>
        <taxon>Hexapoda</taxon>
        <taxon>Insecta</taxon>
        <taxon>Pterygota</taxon>
        <taxon>Neoptera</taxon>
        <taxon>Paraneoptera</taxon>
        <taxon>Hemiptera</taxon>
        <taxon>Sternorrhyncha</taxon>
        <taxon>Psylloidea</taxon>
        <taxon>Psyllidae</taxon>
        <taxon>Diaphorininae</taxon>
        <taxon>Diaphorina</taxon>
    </lineage>
</organism>
<sequence length="107" mass="12092">MNGTNAEEDLPYQRSLKHIVSLVPKLKQELSVNGKKIKSVRFVHDEATKGEAQFQSVAVFGTIVREYENSETDNISVIIKMQICDESSLKFNNGGIQFINEVLLYND</sequence>
<evidence type="ECO:0000313" key="1">
    <source>
        <dbReference type="Proteomes" id="UP000079169"/>
    </source>
</evidence>
<dbReference type="PaxDb" id="121845-A0A1S4EAY0"/>
<dbReference type="Proteomes" id="UP000079169">
    <property type="component" value="Unplaced"/>
</dbReference>
<accession>A0A1S4EAY0</accession>
<evidence type="ECO:0000313" key="2">
    <source>
        <dbReference type="RefSeq" id="XP_017299292.1"/>
    </source>
</evidence>
<name>A0A1S4EAY0_DIACI</name>
<dbReference type="RefSeq" id="XP_017299292.1">
    <property type="nucleotide sequence ID" value="XM_017443803.2"/>
</dbReference>
<keyword evidence="1" id="KW-1185">Reference proteome</keyword>
<gene>
    <name evidence="2" type="primary">LOC103508541</name>
</gene>
<protein>
    <submittedName>
        <fullName evidence="2">Uncharacterized protein LOC103508541</fullName>
    </submittedName>
</protein>
<dbReference type="KEGG" id="dci:103508541"/>